<comment type="caution">
    <text evidence="2">The sequence shown here is derived from an EMBL/GenBank/DDBJ whole genome shotgun (WGS) entry which is preliminary data.</text>
</comment>
<dbReference type="OrthoDB" id="7297330at2759"/>
<keyword evidence="1" id="KW-0732">Signal</keyword>
<feature type="chain" id="PRO_5040314863" evidence="1">
    <location>
        <begin position="22"/>
        <end position="102"/>
    </location>
</feature>
<gene>
    <name evidence="2" type="ORF">ACAOBT_LOCUS31646</name>
</gene>
<dbReference type="AlphaFoldDB" id="A0A9P0MB02"/>
<name>A0A9P0MB02_ACAOB</name>
<organism evidence="2 3">
    <name type="scientific">Acanthoscelides obtectus</name>
    <name type="common">Bean weevil</name>
    <name type="synonym">Bruchus obtectus</name>
    <dbReference type="NCBI Taxonomy" id="200917"/>
    <lineage>
        <taxon>Eukaryota</taxon>
        <taxon>Metazoa</taxon>
        <taxon>Ecdysozoa</taxon>
        <taxon>Arthropoda</taxon>
        <taxon>Hexapoda</taxon>
        <taxon>Insecta</taxon>
        <taxon>Pterygota</taxon>
        <taxon>Neoptera</taxon>
        <taxon>Endopterygota</taxon>
        <taxon>Coleoptera</taxon>
        <taxon>Polyphaga</taxon>
        <taxon>Cucujiformia</taxon>
        <taxon>Chrysomeloidea</taxon>
        <taxon>Chrysomelidae</taxon>
        <taxon>Bruchinae</taxon>
        <taxon>Bruchini</taxon>
        <taxon>Acanthoscelides</taxon>
    </lineage>
</organism>
<protein>
    <submittedName>
        <fullName evidence="2">Uncharacterized protein</fullName>
    </submittedName>
</protein>
<keyword evidence="3" id="KW-1185">Reference proteome</keyword>
<sequence>MARLTHSVVLVSCIFVTYAFANGNNDTTSQSTVMSDCSQGNTKELDREKDIVNDADNTTNSVMDPDIESVFRLTHLAQVKNNPCQEGYFRDWLGMCRKLDTR</sequence>
<dbReference type="Proteomes" id="UP001152888">
    <property type="component" value="Unassembled WGS sequence"/>
</dbReference>
<dbReference type="EMBL" id="CAKOFQ010007985">
    <property type="protein sequence ID" value="CAH2010622.1"/>
    <property type="molecule type" value="Genomic_DNA"/>
</dbReference>
<evidence type="ECO:0000256" key="1">
    <source>
        <dbReference type="SAM" id="SignalP"/>
    </source>
</evidence>
<accession>A0A9P0MB02</accession>
<proteinExistence type="predicted"/>
<reference evidence="2" key="1">
    <citation type="submission" date="2022-03" db="EMBL/GenBank/DDBJ databases">
        <authorList>
            <person name="Sayadi A."/>
        </authorList>
    </citation>
    <scope>NUCLEOTIDE SEQUENCE</scope>
</reference>
<feature type="signal peptide" evidence="1">
    <location>
        <begin position="1"/>
        <end position="21"/>
    </location>
</feature>
<evidence type="ECO:0000313" key="3">
    <source>
        <dbReference type="Proteomes" id="UP001152888"/>
    </source>
</evidence>
<evidence type="ECO:0000313" key="2">
    <source>
        <dbReference type="EMBL" id="CAH2010622.1"/>
    </source>
</evidence>